<dbReference type="SUPFAM" id="SSF53474">
    <property type="entry name" value="alpha/beta-Hydrolases"/>
    <property type="match status" value="1"/>
</dbReference>
<dbReference type="eggNOG" id="ENOG5030EVX">
    <property type="taxonomic scope" value="Bacteria"/>
</dbReference>
<comment type="caution">
    <text evidence="2">The sequence shown here is derived from an EMBL/GenBank/DDBJ whole genome shotgun (WGS) entry which is preliminary data.</text>
</comment>
<dbReference type="EMBL" id="AZGA01000087">
    <property type="protein sequence ID" value="KRM30834.1"/>
    <property type="molecule type" value="Genomic_DNA"/>
</dbReference>
<sequence>MLNLAHQFERMYFDAKCLVPRAVKSNYDTIVSQQLSALKSRLTRFAQQREQLLMVLKRNLSQDSDILALRAGQALATQLNRLLENRQSYLAYLKDLRSRLPRLNQDSEPGTLLKQINDLLLEVQAMDDRGIKDLAIDLGGMIFTEHSSELQQTMAHYVPGTLIKNRDFLLALLGYQYPADSEAKTKYEQAYRYLVWNYSLSLPEKVQIMAIRDVLPAAKSTGLSGYAIVLTFENTTEVFVLFKGTEFYTTEPKTSRFNPLAGWNQSFLEAYRDWRYNVQAILLGEDNSRYSQLGMAKQFVNLVQAQLPADTHYYGVGHSLGGHLVQTLQLMYKCFDAGYTLNAAPVQLLQIRQMTPELFSFKDWDHLLQATVTGGSRASEQEFLQAKLGYDRYHITNEGFAQDIIQVFYHMHFNVYVGKFNAPTRPDMAYPFAVDVSQYLTAEQQRFAAYTLGEFFKETQDSGADQSLMVQVVNFMRHWGKTHHLAPEKRQQFTAAYTHWAVVSGLLKPDIPNRNRLVVPDMVTKYFSSGKIAILRRLQPDMLELLLYFHIVDGAQYFLSDVQRPL</sequence>
<accession>X0QMI2</accession>
<dbReference type="Proteomes" id="UP000051236">
    <property type="component" value="Unassembled WGS sequence"/>
</dbReference>
<dbReference type="InterPro" id="IPR029058">
    <property type="entry name" value="AB_hydrolase_fold"/>
</dbReference>
<keyword evidence="3" id="KW-1185">Reference proteome</keyword>
<evidence type="ECO:0000313" key="2">
    <source>
        <dbReference type="EMBL" id="KRM30834.1"/>
    </source>
</evidence>
<gene>
    <name evidence="2" type="ORF">FC83_GL001392</name>
</gene>
<evidence type="ECO:0000313" key="3">
    <source>
        <dbReference type="Proteomes" id="UP000051236"/>
    </source>
</evidence>
<dbReference type="AlphaFoldDB" id="X0QMI2"/>
<name>X0QMI2_9LACO</name>
<proteinExistence type="predicted"/>
<organism evidence="2 3">
    <name type="scientific">Agrilactobacillus composti DSM 18527 = JCM 14202</name>
    <dbReference type="NCBI Taxonomy" id="1423734"/>
    <lineage>
        <taxon>Bacteria</taxon>
        <taxon>Bacillati</taxon>
        <taxon>Bacillota</taxon>
        <taxon>Bacilli</taxon>
        <taxon>Lactobacillales</taxon>
        <taxon>Lactobacillaceae</taxon>
        <taxon>Agrilactobacillus</taxon>
    </lineage>
</organism>
<reference evidence="2 3" key="1">
    <citation type="journal article" date="2015" name="Genome Announc.">
        <title>Expanding the biotechnology potential of lactobacilli through comparative genomics of 213 strains and associated genera.</title>
        <authorList>
            <person name="Sun Z."/>
            <person name="Harris H.M."/>
            <person name="McCann A."/>
            <person name="Guo C."/>
            <person name="Argimon S."/>
            <person name="Zhang W."/>
            <person name="Yang X."/>
            <person name="Jeffery I.B."/>
            <person name="Cooney J.C."/>
            <person name="Kagawa T.F."/>
            <person name="Liu W."/>
            <person name="Song Y."/>
            <person name="Salvetti E."/>
            <person name="Wrobel A."/>
            <person name="Rasinkangas P."/>
            <person name="Parkhill J."/>
            <person name="Rea M.C."/>
            <person name="O'Sullivan O."/>
            <person name="Ritari J."/>
            <person name="Douillard F.P."/>
            <person name="Paul Ross R."/>
            <person name="Yang R."/>
            <person name="Briner A.E."/>
            <person name="Felis G.E."/>
            <person name="de Vos W.M."/>
            <person name="Barrangou R."/>
            <person name="Klaenhammer T.R."/>
            <person name="Caufield P.W."/>
            <person name="Cui Y."/>
            <person name="Zhang H."/>
            <person name="O'Toole P.W."/>
        </authorList>
    </citation>
    <scope>NUCLEOTIDE SEQUENCE [LARGE SCALE GENOMIC DNA]</scope>
    <source>
        <strain evidence="2 3">DSM 18527</strain>
    </source>
</reference>
<evidence type="ECO:0000259" key="1">
    <source>
        <dbReference type="Pfam" id="PF20591"/>
    </source>
</evidence>
<feature type="domain" description="DUF6792" evidence="1">
    <location>
        <begin position="188"/>
        <end position="354"/>
    </location>
</feature>
<dbReference type="InterPro" id="IPR046742">
    <property type="entry name" value="DUF6792"/>
</dbReference>
<protein>
    <recommendedName>
        <fullName evidence="1">DUF6792 domain-containing protein</fullName>
    </recommendedName>
</protein>
<dbReference type="PATRIC" id="fig|1423734.3.peg.1407"/>
<dbReference type="Pfam" id="PF20591">
    <property type="entry name" value="DUF6792"/>
    <property type="match status" value="1"/>
</dbReference>